<protein>
    <recommendedName>
        <fullName evidence="9">Permease</fullName>
    </recommendedName>
</protein>
<evidence type="ECO:0000256" key="1">
    <source>
        <dbReference type="ARBA" id="ARBA00004651"/>
    </source>
</evidence>
<evidence type="ECO:0000256" key="2">
    <source>
        <dbReference type="ARBA" id="ARBA00006386"/>
    </source>
</evidence>
<evidence type="ECO:0000256" key="7">
    <source>
        <dbReference type="SAM" id="Phobius"/>
    </source>
</evidence>
<gene>
    <name evidence="8" type="ORF">S03H2_10514</name>
</gene>
<evidence type="ECO:0000256" key="4">
    <source>
        <dbReference type="ARBA" id="ARBA00022692"/>
    </source>
</evidence>
<organism evidence="8">
    <name type="scientific">marine sediment metagenome</name>
    <dbReference type="NCBI Taxonomy" id="412755"/>
    <lineage>
        <taxon>unclassified sequences</taxon>
        <taxon>metagenomes</taxon>
        <taxon>ecological metagenomes</taxon>
    </lineage>
</organism>
<reference evidence="8" key="1">
    <citation type="journal article" date="2014" name="Front. Microbiol.">
        <title>High frequency of phylogenetically diverse reductive dehalogenase-homologous genes in deep subseafloor sedimentary metagenomes.</title>
        <authorList>
            <person name="Kawai M."/>
            <person name="Futagami T."/>
            <person name="Toyoda A."/>
            <person name="Takaki Y."/>
            <person name="Nishi S."/>
            <person name="Hori S."/>
            <person name="Arai W."/>
            <person name="Tsubouchi T."/>
            <person name="Morono Y."/>
            <person name="Uchiyama I."/>
            <person name="Ito T."/>
            <person name="Fujiyama A."/>
            <person name="Inagaki F."/>
            <person name="Takami H."/>
        </authorList>
    </citation>
    <scope>NUCLEOTIDE SEQUENCE</scope>
    <source>
        <strain evidence="8">Expedition CK06-06</strain>
    </source>
</reference>
<name>X1GS92_9ZZZZ</name>
<sequence length="184" mass="20415">VMKDNVKEMQRKGMIRDSIFLGITLIIATILLLIFPNRGDAVITTSWKFLIEMIWILPVVMVLMGLFAVWMSKETVIKYLGKTSGIKGISLAILFGALPTGPLYVAFAMAAALIKKGARISNVIIFLSAWACIKIPQEIVELQFLGPKFMASRLVLTIIFVVIMGVSVERIIERSNKKTVKSAK</sequence>
<evidence type="ECO:0000256" key="6">
    <source>
        <dbReference type="ARBA" id="ARBA00023136"/>
    </source>
</evidence>
<evidence type="ECO:0000313" key="8">
    <source>
        <dbReference type="EMBL" id="GAH35893.1"/>
    </source>
</evidence>
<accession>X1GS92</accession>
<proteinExistence type="inferred from homology"/>
<feature type="transmembrane region" description="Helical" evidence="7">
    <location>
        <begin position="19"/>
        <end position="37"/>
    </location>
</feature>
<feature type="transmembrane region" description="Helical" evidence="7">
    <location>
        <begin position="149"/>
        <end position="168"/>
    </location>
</feature>
<dbReference type="InterPro" id="IPR005524">
    <property type="entry name" value="DUF318"/>
</dbReference>
<evidence type="ECO:0000256" key="5">
    <source>
        <dbReference type="ARBA" id="ARBA00022989"/>
    </source>
</evidence>
<dbReference type="Pfam" id="PF03773">
    <property type="entry name" value="ArsP_1"/>
    <property type="match status" value="1"/>
</dbReference>
<feature type="transmembrane region" description="Helical" evidence="7">
    <location>
        <begin position="91"/>
        <end position="113"/>
    </location>
</feature>
<feature type="transmembrane region" description="Helical" evidence="7">
    <location>
        <begin position="49"/>
        <end position="71"/>
    </location>
</feature>
<keyword evidence="3" id="KW-1003">Cell membrane</keyword>
<dbReference type="EMBL" id="BARU01005406">
    <property type="protein sequence ID" value="GAH35893.1"/>
    <property type="molecule type" value="Genomic_DNA"/>
</dbReference>
<evidence type="ECO:0000256" key="3">
    <source>
        <dbReference type="ARBA" id="ARBA00022475"/>
    </source>
</evidence>
<dbReference type="AlphaFoldDB" id="X1GS92"/>
<keyword evidence="6 7" id="KW-0472">Membrane</keyword>
<keyword evidence="5 7" id="KW-1133">Transmembrane helix</keyword>
<evidence type="ECO:0008006" key="9">
    <source>
        <dbReference type="Google" id="ProtNLM"/>
    </source>
</evidence>
<comment type="caution">
    <text evidence="8">The sequence shown here is derived from an EMBL/GenBank/DDBJ whole genome shotgun (WGS) entry which is preliminary data.</text>
</comment>
<comment type="subcellular location">
    <subcellularLocation>
        <location evidence="1">Cell membrane</location>
        <topology evidence="1">Multi-pass membrane protein</topology>
    </subcellularLocation>
</comment>
<dbReference type="GO" id="GO:0005886">
    <property type="term" value="C:plasma membrane"/>
    <property type="evidence" value="ECO:0007669"/>
    <property type="project" value="UniProtKB-SubCell"/>
</dbReference>
<comment type="similarity">
    <text evidence="2">Belongs to the UPF0718 family.</text>
</comment>
<feature type="non-terminal residue" evidence="8">
    <location>
        <position position="1"/>
    </location>
</feature>
<keyword evidence="4 7" id="KW-0812">Transmembrane</keyword>